<feature type="compositionally biased region" description="Basic and acidic residues" evidence="1">
    <location>
        <begin position="168"/>
        <end position="192"/>
    </location>
</feature>
<reference evidence="2" key="1">
    <citation type="journal article" date="2023" name="Science">
        <title>Genome structures resolve the early diversification of teleost fishes.</title>
        <authorList>
            <person name="Parey E."/>
            <person name="Louis A."/>
            <person name="Montfort J."/>
            <person name="Bouchez O."/>
            <person name="Roques C."/>
            <person name="Iampietro C."/>
            <person name="Lluch J."/>
            <person name="Castinel A."/>
            <person name="Donnadieu C."/>
            <person name="Desvignes T."/>
            <person name="Floi Bucao C."/>
            <person name="Jouanno E."/>
            <person name="Wen M."/>
            <person name="Mejri S."/>
            <person name="Dirks R."/>
            <person name="Jansen H."/>
            <person name="Henkel C."/>
            <person name="Chen W.J."/>
            <person name="Zahm M."/>
            <person name="Cabau C."/>
            <person name="Klopp C."/>
            <person name="Thompson A.W."/>
            <person name="Robinson-Rechavi M."/>
            <person name="Braasch I."/>
            <person name="Lecointre G."/>
            <person name="Bobe J."/>
            <person name="Postlethwait J.H."/>
            <person name="Berthelot C."/>
            <person name="Roest Crollius H."/>
            <person name="Guiguen Y."/>
        </authorList>
    </citation>
    <scope>NUCLEOTIDE SEQUENCE</scope>
    <source>
        <strain evidence="2">WJC10195</strain>
    </source>
</reference>
<dbReference type="EMBL" id="JAINUF010000003">
    <property type="protein sequence ID" value="KAJ8368576.1"/>
    <property type="molecule type" value="Genomic_DNA"/>
</dbReference>
<keyword evidence="3" id="KW-1185">Reference proteome</keyword>
<evidence type="ECO:0000313" key="2">
    <source>
        <dbReference type="EMBL" id="KAJ8368576.1"/>
    </source>
</evidence>
<name>A0A9Q1FVR1_SYNKA</name>
<sequence length="199" mass="22245">MKSGFSAETARGKGLQSTEVSKEELGVKPSVTYSRAGFRSGSACCQRFWSKAGAIRLSRGCPGRFRRSFQGRRVITGQTFKHFEEFKSQNMEFAPLRTGQIADAAREDEERPLRTLVSARLLNRNEAGLSMFTLLAGWFLTCSLQLHKGQNFPPVGAPRSDPAKPAGHRPEPGEPRRRLNKQVKQEYRRSRDSTAGMDP</sequence>
<organism evidence="2 3">
    <name type="scientific">Synaphobranchus kaupii</name>
    <name type="common">Kaup's arrowtooth eel</name>
    <dbReference type="NCBI Taxonomy" id="118154"/>
    <lineage>
        <taxon>Eukaryota</taxon>
        <taxon>Metazoa</taxon>
        <taxon>Chordata</taxon>
        <taxon>Craniata</taxon>
        <taxon>Vertebrata</taxon>
        <taxon>Euteleostomi</taxon>
        <taxon>Actinopterygii</taxon>
        <taxon>Neopterygii</taxon>
        <taxon>Teleostei</taxon>
        <taxon>Anguilliformes</taxon>
        <taxon>Synaphobranchidae</taxon>
        <taxon>Synaphobranchus</taxon>
    </lineage>
</organism>
<proteinExistence type="predicted"/>
<dbReference type="Proteomes" id="UP001152622">
    <property type="component" value="Chromosome 3"/>
</dbReference>
<protein>
    <submittedName>
        <fullName evidence="2">Uncharacterized protein</fullName>
    </submittedName>
</protein>
<accession>A0A9Q1FVR1</accession>
<evidence type="ECO:0000256" key="1">
    <source>
        <dbReference type="SAM" id="MobiDB-lite"/>
    </source>
</evidence>
<dbReference type="AlphaFoldDB" id="A0A9Q1FVR1"/>
<comment type="caution">
    <text evidence="2">The sequence shown here is derived from an EMBL/GenBank/DDBJ whole genome shotgun (WGS) entry which is preliminary data.</text>
</comment>
<gene>
    <name evidence="2" type="ORF">SKAU_G00086040</name>
</gene>
<feature type="region of interest" description="Disordered" evidence="1">
    <location>
        <begin position="1"/>
        <end position="21"/>
    </location>
</feature>
<feature type="region of interest" description="Disordered" evidence="1">
    <location>
        <begin position="153"/>
        <end position="199"/>
    </location>
</feature>
<evidence type="ECO:0000313" key="3">
    <source>
        <dbReference type="Proteomes" id="UP001152622"/>
    </source>
</evidence>